<organism evidence="2 3">
    <name type="scientific">Zingiber officinale</name>
    <name type="common">Ginger</name>
    <name type="synonym">Amomum zingiber</name>
    <dbReference type="NCBI Taxonomy" id="94328"/>
    <lineage>
        <taxon>Eukaryota</taxon>
        <taxon>Viridiplantae</taxon>
        <taxon>Streptophyta</taxon>
        <taxon>Embryophyta</taxon>
        <taxon>Tracheophyta</taxon>
        <taxon>Spermatophyta</taxon>
        <taxon>Magnoliopsida</taxon>
        <taxon>Liliopsida</taxon>
        <taxon>Zingiberales</taxon>
        <taxon>Zingiberaceae</taxon>
        <taxon>Zingiber</taxon>
    </lineage>
</organism>
<dbReference type="InterPro" id="IPR025525">
    <property type="entry name" value="hAT-like_transposase_RNase-H"/>
</dbReference>
<dbReference type="InterPro" id="IPR012337">
    <property type="entry name" value="RNaseH-like_sf"/>
</dbReference>
<dbReference type="GO" id="GO:0003677">
    <property type="term" value="F:DNA binding"/>
    <property type="evidence" value="ECO:0007669"/>
    <property type="project" value="InterPro"/>
</dbReference>
<reference evidence="2 3" key="1">
    <citation type="submission" date="2020-08" db="EMBL/GenBank/DDBJ databases">
        <title>Plant Genome Project.</title>
        <authorList>
            <person name="Zhang R.-G."/>
        </authorList>
    </citation>
    <scope>NUCLEOTIDE SEQUENCE [LARGE SCALE GENOMIC DNA]</scope>
    <source>
        <tissue evidence="2">Rhizome</tissue>
    </source>
</reference>
<evidence type="ECO:0000313" key="2">
    <source>
        <dbReference type="EMBL" id="KAG6483981.1"/>
    </source>
</evidence>
<dbReference type="EMBL" id="JACMSC010000016">
    <property type="protein sequence ID" value="KAG6483981.1"/>
    <property type="molecule type" value="Genomic_DNA"/>
</dbReference>
<name>A0A8J5FEX3_ZINOF</name>
<keyword evidence="3" id="KW-1185">Reference proteome</keyword>
<dbReference type="AlphaFoldDB" id="A0A8J5FEX3"/>
<evidence type="ECO:0000313" key="3">
    <source>
        <dbReference type="Proteomes" id="UP000734854"/>
    </source>
</evidence>
<gene>
    <name evidence="2" type="ORF">ZIOFF_060774</name>
</gene>
<protein>
    <recommendedName>
        <fullName evidence="1">hAT-like transposase RNase-H fold domain-containing protein</fullName>
    </recommendedName>
</protein>
<proteinExistence type="predicted"/>
<feature type="domain" description="hAT-like transposase RNase-H fold" evidence="1">
    <location>
        <begin position="52"/>
        <end position="135"/>
    </location>
</feature>
<comment type="caution">
    <text evidence="2">The sequence shown here is derived from an EMBL/GenBank/DDBJ whole genome shotgun (WGS) entry which is preliminary data.</text>
</comment>
<dbReference type="SUPFAM" id="SSF53098">
    <property type="entry name" value="Ribonuclease H-like"/>
    <property type="match status" value="1"/>
</dbReference>
<dbReference type="Proteomes" id="UP000734854">
    <property type="component" value="Unassembled WGS sequence"/>
</dbReference>
<accession>A0A8J5FEX3</accession>
<dbReference type="PANTHER" id="PTHR23272:SF161">
    <property type="entry name" value="ZINC FINGER BED DOMAIN-CONTAINING PROTEIN RICESLEEPER 1-LIKE"/>
    <property type="match status" value="1"/>
</dbReference>
<sequence>MTEEWLPFMNYFRQKDDKGKERIGPPNADDWEMAKAFVHFLKKLYDATLGLSASKSLTSQLLYETMIALQVDIDRKRHDDSYPIFKEVACAIKLKFDKYWGNWNNINPLIFIGNIMDLGNKLQMMKVIVRKLGGTPTSVKDDDGYGGTSGGGLCDELFDDVEAQNEEKQLQEISNGVDKYLVDEIEK</sequence>
<dbReference type="PANTHER" id="PTHR23272">
    <property type="entry name" value="BED FINGER-RELATED"/>
    <property type="match status" value="1"/>
</dbReference>
<evidence type="ECO:0000259" key="1">
    <source>
        <dbReference type="Pfam" id="PF14372"/>
    </source>
</evidence>
<dbReference type="Pfam" id="PF14372">
    <property type="entry name" value="hAT-like_RNase-H"/>
    <property type="match status" value="1"/>
</dbReference>